<dbReference type="PANTHER" id="PTHR39321">
    <property type="entry name" value="NICOTINATE-NUCLEOTIDE ADENYLYLTRANSFERASE-RELATED"/>
    <property type="match status" value="1"/>
</dbReference>
<evidence type="ECO:0000313" key="14">
    <source>
        <dbReference type="Proteomes" id="UP000588806"/>
    </source>
</evidence>
<reference evidence="13 14" key="1">
    <citation type="submission" date="2020-05" db="EMBL/GenBank/DDBJ databases">
        <authorList>
            <person name="Ruan W."/>
            <person name="Jeon C.O."/>
            <person name="Chun B.H."/>
        </authorList>
    </citation>
    <scope>NUCLEOTIDE SEQUENCE [LARGE SCALE GENOMIC DNA]</scope>
    <source>
        <strain evidence="13 14">TBZ9</strain>
    </source>
</reference>
<protein>
    <recommendedName>
        <fullName evidence="11">Probable nicotinate-nucleotide adenylyltransferase</fullName>
        <ecNumber evidence="11">2.7.7.18</ecNumber>
    </recommendedName>
    <alternativeName>
        <fullName evidence="11">Deamido-NAD(+) diphosphorylase</fullName>
    </alternativeName>
    <alternativeName>
        <fullName evidence="11">Deamido-NAD(+) pyrophosphorylase</fullName>
    </alternativeName>
    <alternativeName>
        <fullName evidence="11">Nicotinate mononucleotide adenylyltransferase</fullName>
        <shortName evidence="11">NaMN adenylyltransferase</shortName>
    </alternativeName>
</protein>
<keyword evidence="6 11" id="KW-0548">Nucleotidyltransferase</keyword>
<dbReference type="PANTHER" id="PTHR39321:SF3">
    <property type="entry name" value="PHOSPHOPANTETHEINE ADENYLYLTRANSFERASE"/>
    <property type="match status" value="1"/>
</dbReference>
<keyword evidence="14" id="KW-1185">Reference proteome</keyword>
<dbReference type="GO" id="GO:0004515">
    <property type="term" value="F:nicotinate-nucleotide adenylyltransferase activity"/>
    <property type="evidence" value="ECO:0007669"/>
    <property type="project" value="UniProtKB-UniRule"/>
</dbReference>
<proteinExistence type="inferred from homology"/>
<evidence type="ECO:0000259" key="12">
    <source>
        <dbReference type="Pfam" id="PF01467"/>
    </source>
</evidence>
<gene>
    <name evidence="11 13" type="primary">nadD</name>
    <name evidence="13" type="ORF">HLB35_11425</name>
</gene>
<evidence type="ECO:0000256" key="3">
    <source>
        <dbReference type="ARBA" id="ARBA00009014"/>
    </source>
</evidence>
<dbReference type="AlphaFoldDB" id="A0A7Y3TXU0"/>
<dbReference type="GO" id="GO:0009435">
    <property type="term" value="P:NAD+ biosynthetic process"/>
    <property type="evidence" value="ECO:0007669"/>
    <property type="project" value="UniProtKB-UniRule"/>
</dbReference>
<evidence type="ECO:0000256" key="5">
    <source>
        <dbReference type="ARBA" id="ARBA00022679"/>
    </source>
</evidence>
<dbReference type="InterPro" id="IPR005248">
    <property type="entry name" value="NadD/NMNAT"/>
</dbReference>
<evidence type="ECO:0000256" key="11">
    <source>
        <dbReference type="HAMAP-Rule" id="MF_00244"/>
    </source>
</evidence>
<keyword evidence="4 11" id="KW-0662">Pyridine nucleotide biosynthesis</keyword>
<dbReference type="RefSeq" id="WP_171702671.1">
    <property type="nucleotide sequence ID" value="NZ_JABFHI010000004.1"/>
</dbReference>
<dbReference type="InterPro" id="IPR004821">
    <property type="entry name" value="Cyt_trans-like"/>
</dbReference>
<evidence type="ECO:0000256" key="7">
    <source>
        <dbReference type="ARBA" id="ARBA00022741"/>
    </source>
</evidence>
<dbReference type="EC" id="2.7.7.18" evidence="11"/>
<comment type="pathway">
    <text evidence="2 11">Cofactor biosynthesis; NAD(+) biosynthesis; deamido-NAD(+) from nicotinate D-ribonucleotide: step 1/1.</text>
</comment>
<dbReference type="GO" id="GO:0005524">
    <property type="term" value="F:ATP binding"/>
    <property type="evidence" value="ECO:0007669"/>
    <property type="project" value="UniProtKB-KW"/>
</dbReference>
<comment type="caution">
    <text evidence="13">The sequence shown here is derived from an EMBL/GenBank/DDBJ whole genome shotgun (WGS) entry which is preliminary data.</text>
</comment>
<keyword evidence="5 11" id="KW-0808">Transferase</keyword>
<dbReference type="SUPFAM" id="SSF52374">
    <property type="entry name" value="Nucleotidylyl transferase"/>
    <property type="match status" value="1"/>
</dbReference>
<reference evidence="13 14" key="2">
    <citation type="submission" date="2020-06" db="EMBL/GenBank/DDBJ databases">
        <title>Halomonas songnenensis sp. nov., a moderately halophilic bacterium isolated from saline and alkaline soils.</title>
        <authorList>
            <person name="Jiang J."/>
            <person name="Pan Y."/>
        </authorList>
    </citation>
    <scope>NUCLEOTIDE SEQUENCE [LARGE SCALE GENOMIC DNA]</scope>
    <source>
        <strain evidence="13 14">TBZ9</strain>
    </source>
</reference>
<evidence type="ECO:0000256" key="1">
    <source>
        <dbReference type="ARBA" id="ARBA00002324"/>
    </source>
</evidence>
<name>A0A7Y3TXU0_9GAMM</name>
<dbReference type="EMBL" id="JABFHI010000004">
    <property type="protein sequence ID" value="NOG32216.1"/>
    <property type="molecule type" value="Genomic_DNA"/>
</dbReference>
<comment type="catalytic activity">
    <reaction evidence="10 11">
        <text>nicotinate beta-D-ribonucleotide + ATP + H(+) = deamido-NAD(+) + diphosphate</text>
        <dbReference type="Rhea" id="RHEA:22860"/>
        <dbReference type="ChEBI" id="CHEBI:15378"/>
        <dbReference type="ChEBI" id="CHEBI:30616"/>
        <dbReference type="ChEBI" id="CHEBI:33019"/>
        <dbReference type="ChEBI" id="CHEBI:57502"/>
        <dbReference type="ChEBI" id="CHEBI:58437"/>
        <dbReference type="EC" id="2.7.7.18"/>
    </reaction>
</comment>
<dbReference type="NCBIfam" id="TIGR00125">
    <property type="entry name" value="cyt_tran_rel"/>
    <property type="match status" value="1"/>
</dbReference>
<organism evidence="13 14">
    <name type="scientific">Vreelandella azerica</name>
    <dbReference type="NCBI Taxonomy" id="2732867"/>
    <lineage>
        <taxon>Bacteria</taxon>
        <taxon>Pseudomonadati</taxon>
        <taxon>Pseudomonadota</taxon>
        <taxon>Gammaproteobacteria</taxon>
        <taxon>Oceanospirillales</taxon>
        <taxon>Halomonadaceae</taxon>
        <taxon>Vreelandella</taxon>
    </lineage>
</organism>
<evidence type="ECO:0000256" key="6">
    <source>
        <dbReference type="ARBA" id="ARBA00022695"/>
    </source>
</evidence>
<dbReference type="Pfam" id="PF01467">
    <property type="entry name" value="CTP_transf_like"/>
    <property type="match status" value="1"/>
</dbReference>
<evidence type="ECO:0000256" key="2">
    <source>
        <dbReference type="ARBA" id="ARBA00005019"/>
    </source>
</evidence>
<dbReference type="Gene3D" id="3.40.50.620">
    <property type="entry name" value="HUPs"/>
    <property type="match status" value="1"/>
</dbReference>
<dbReference type="Proteomes" id="UP000588806">
    <property type="component" value="Unassembled WGS sequence"/>
</dbReference>
<evidence type="ECO:0000313" key="13">
    <source>
        <dbReference type="EMBL" id="NOG32216.1"/>
    </source>
</evidence>
<keyword evidence="9 11" id="KW-0520">NAD</keyword>
<evidence type="ECO:0000256" key="8">
    <source>
        <dbReference type="ARBA" id="ARBA00022840"/>
    </source>
</evidence>
<keyword evidence="7 11" id="KW-0547">Nucleotide-binding</keyword>
<evidence type="ECO:0000256" key="10">
    <source>
        <dbReference type="ARBA" id="ARBA00048721"/>
    </source>
</evidence>
<feature type="domain" description="Cytidyltransferase-like" evidence="12">
    <location>
        <begin position="10"/>
        <end position="190"/>
    </location>
</feature>
<dbReference type="NCBIfam" id="NF000839">
    <property type="entry name" value="PRK00071.1-1"/>
    <property type="match status" value="1"/>
</dbReference>
<keyword evidence="8 11" id="KW-0067">ATP-binding</keyword>
<evidence type="ECO:0000256" key="4">
    <source>
        <dbReference type="ARBA" id="ARBA00022642"/>
    </source>
</evidence>
<comment type="similarity">
    <text evidence="3 11">Belongs to the NadD family.</text>
</comment>
<comment type="function">
    <text evidence="1 11">Catalyzes the reversible adenylation of nicotinate mononucleotide (NaMN) to nicotinic acid adenine dinucleotide (NaAD).</text>
</comment>
<dbReference type="InterPro" id="IPR014729">
    <property type="entry name" value="Rossmann-like_a/b/a_fold"/>
</dbReference>
<dbReference type="NCBIfam" id="TIGR00482">
    <property type="entry name" value="nicotinate (nicotinamide) nucleotide adenylyltransferase"/>
    <property type="match status" value="1"/>
</dbReference>
<dbReference type="CDD" id="cd02165">
    <property type="entry name" value="NMNAT"/>
    <property type="match status" value="1"/>
</dbReference>
<dbReference type="HAMAP" id="MF_00244">
    <property type="entry name" value="NaMN_adenylyltr"/>
    <property type="match status" value="1"/>
</dbReference>
<accession>A0A7Y3TXU0</accession>
<sequence length="217" mass="24065">MSEAPLRVGMFGGTFDPVHLGHLRSAVEISECLHLDKLHMIPAPQPPLRGQPQISAQDRLALLEAGVKDTPGLIADGRELRRQGPSYSTLTLAELREEYGDTARLVMVLGQDAFLRLANWHQPEQLFALAHVVVMARPGYQPDRSAALKELIGLREVDSVASMMEEPKGKLLALTLPTPMGISATHIRQRLAEHSSVRYLLPEAVEEQIHARQLYTF</sequence>
<evidence type="ECO:0000256" key="9">
    <source>
        <dbReference type="ARBA" id="ARBA00023027"/>
    </source>
</evidence>
<dbReference type="UniPathway" id="UPA00253">
    <property type="reaction ID" value="UER00332"/>
</dbReference>